<comment type="caution">
    <text evidence="5">The sequence shown here is derived from an EMBL/GenBank/DDBJ whole genome shotgun (WGS) entry which is preliminary data.</text>
</comment>
<keyword evidence="1 5" id="KW-0808">Transferase</keyword>
<dbReference type="CDD" id="cd04301">
    <property type="entry name" value="NAT_SF"/>
    <property type="match status" value="1"/>
</dbReference>
<dbReference type="GO" id="GO:0007064">
    <property type="term" value="P:mitotic sister chromatid cohesion"/>
    <property type="evidence" value="ECO:0007669"/>
    <property type="project" value="TreeGrafter"/>
</dbReference>
<dbReference type="PANTHER" id="PTHR42919">
    <property type="entry name" value="N-ALPHA-ACETYLTRANSFERASE"/>
    <property type="match status" value="1"/>
</dbReference>
<dbReference type="InterPro" id="IPR016181">
    <property type="entry name" value="Acyl_CoA_acyltransferase"/>
</dbReference>
<dbReference type="PROSITE" id="PS51186">
    <property type="entry name" value="GNAT"/>
    <property type="match status" value="1"/>
</dbReference>
<evidence type="ECO:0000313" key="6">
    <source>
        <dbReference type="Proteomes" id="UP000186817"/>
    </source>
</evidence>
<feature type="domain" description="N-acetyltransferase" evidence="4">
    <location>
        <begin position="42"/>
        <end position="196"/>
    </location>
</feature>
<name>A0A1Q9EQS2_SYMMI</name>
<organism evidence="5 6">
    <name type="scientific">Symbiodinium microadriaticum</name>
    <name type="common">Dinoflagellate</name>
    <name type="synonym">Zooxanthella microadriatica</name>
    <dbReference type="NCBI Taxonomy" id="2951"/>
    <lineage>
        <taxon>Eukaryota</taxon>
        <taxon>Sar</taxon>
        <taxon>Alveolata</taxon>
        <taxon>Dinophyceae</taxon>
        <taxon>Suessiales</taxon>
        <taxon>Symbiodiniaceae</taxon>
        <taxon>Symbiodinium</taxon>
    </lineage>
</organism>
<evidence type="ECO:0000256" key="3">
    <source>
        <dbReference type="SAM" id="MobiDB-lite"/>
    </source>
</evidence>
<protein>
    <submittedName>
        <fullName evidence="5">N-alpha-acetyltransferase 50</fullName>
    </submittedName>
</protein>
<dbReference type="EMBL" id="LSRX01000090">
    <property type="protein sequence ID" value="OLQ09779.1"/>
    <property type="molecule type" value="Genomic_DNA"/>
</dbReference>
<dbReference type="AlphaFoldDB" id="A0A1Q9EQS2"/>
<dbReference type="SUPFAM" id="SSF55729">
    <property type="entry name" value="Acyl-CoA N-acyltransferases (Nat)"/>
    <property type="match status" value="1"/>
</dbReference>
<keyword evidence="2" id="KW-0012">Acyltransferase</keyword>
<feature type="region of interest" description="Disordered" evidence="3">
    <location>
        <begin position="1"/>
        <end position="37"/>
    </location>
</feature>
<dbReference type="Proteomes" id="UP000186817">
    <property type="component" value="Unassembled WGS sequence"/>
</dbReference>
<dbReference type="OrthoDB" id="47374at2759"/>
<evidence type="ECO:0000256" key="1">
    <source>
        <dbReference type="ARBA" id="ARBA00022679"/>
    </source>
</evidence>
<dbReference type="InterPro" id="IPR000182">
    <property type="entry name" value="GNAT_dom"/>
</dbReference>
<dbReference type="GO" id="GO:0031415">
    <property type="term" value="C:NatA complex"/>
    <property type="evidence" value="ECO:0007669"/>
    <property type="project" value="TreeGrafter"/>
</dbReference>
<evidence type="ECO:0000313" key="5">
    <source>
        <dbReference type="EMBL" id="OLQ09779.1"/>
    </source>
</evidence>
<keyword evidence="6" id="KW-1185">Reference proteome</keyword>
<accession>A0A1Q9EQS2</accession>
<dbReference type="FunFam" id="3.40.630.30:FF:000006">
    <property type="entry name" value="Putative n-alpha-acetyltransferase 50"/>
    <property type="match status" value="1"/>
</dbReference>
<dbReference type="GO" id="GO:0016747">
    <property type="term" value="F:acyltransferase activity, transferring groups other than amino-acyl groups"/>
    <property type="evidence" value="ECO:0007669"/>
    <property type="project" value="InterPro"/>
</dbReference>
<reference evidence="5 6" key="1">
    <citation type="submission" date="2016-02" db="EMBL/GenBank/DDBJ databases">
        <title>Genome analysis of coral dinoflagellate symbionts highlights evolutionary adaptations to a symbiotic lifestyle.</title>
        <authorList>
            <person name="Aranda M."/>
            <person name="Li Y."/>
            <person name="Liew Y.J."/>
            <person name="Baumgarten S."/>
            <person name="Simakov O."/>
            <person name="Wilson M."/>
            <person name="Piel J."/>
            <person name="Ashoor H."/>
            <person name="Bougouffa S."/>
            <person name="Bajic V.B."/>
            <person name="Ryu T."/>
            <person name="Ravasi T."/>
            <person name="Bayer T."/>
            <person name="Micklem G."/>
            <person name="Kim H."/>
            <person name="Bhak J."/>
            <person name="Lajeunesse T.C."/>
            <person name="Voolstra C.R."/>
        </authorList>
    </citation>
    <scope>NUCLEOTIDE SEQUENCE [LARGE SCALE GENOMIC DNA]</scope>
    <source>
        <strain evidence="5 6">CCMP2467</strain>
    </source>
</reference>
<dbReference type="Pfam" id="PF00583">
    <property type="entry name" value="Acetyltransf_1"/>
    <property type="match status" value="1"/>
</dbReference>
<evidence type="ECO:0000256" key="2">
    <source>
        <dbReference type="ARBA" id="ARBA00023315"/>
    </source>
</evidence>
<gene>
    <name evidence="5" type="primary">naa50</name>
    <name evidence="5" type="ORF">AK812_SmicGene6542</name>
</gene>
<dbReference type="InterPro" id="IPR051556">
    <property type="entry name" value="N-term/lysine_N-AcTrnsfr"/>
</dbReference>
<evidence type="ECO:0000259" key="4">
    <source>
        <dbReference type="PROSITE" id="PS51186"/>
    </source>
</evidence>
<dbReference type="PANTHER" id="PTHR42919:SF8">
    <property type="entry name" value="N-ALPHA-ACETYLTRANSFERASE 50"/>
    <property type="match status" value="1"/>
</dbReference>
<sequence length="408" mass="46638">MEEERTRLRGKQRSEAYPLPSGEKANGSAASSSREKRKPLKLDLGNLTEKNIGQLKKLNTYTFPVTYKDQFYEDLKKRLEYCRLGFYADVLVGSICCRPEERKEGGKALYIMTLSVLKPYRGRSLASQLVQWIVDKAQKEESVKDDVREVYLHVQTSNKTALNFYHKFDFKVTEEIKDYYQNIDPPDCYVLRRPVNGHELSQEVMNIGVLHKTTRFLRSASYASHGDIVVDRLQHWVMLNTLIEDVGRLELQKQELEPHRAGDLSSADSLVQTSGLQLCLGMRGSGLRDLIRYTVNSFPGELILIPREDGAKVPCLFLPFQHARFLFIYFHANAEDLGLSHTFCTILRDLFQVHVLAVEYPGYGICHGTCDEAGVMANASAAMEFAIHHLKWPRDGLISQWAEESLWI</sequence>
<dbReference type="Gene3D" id="3.40.630.30">
    <property type="match status" value="1"/>
</dbReference>
<proteinExistence type="predicted"/>